<keyword evidence="1" id="KW-0175">Coiled coil</keyword>
<sequence length="160" mass="19410">MVRMEVGESVESDHHPLVIWIRRKGKGLRKLGVRREKRGREKWTQRGGERIREVEDWNGGEDKEIDEELGRRIKQITEELKKGEKESTEGKRRGWWDQECEEKRKKVWRKVLRKWRKEEGIGEGYRRLKGEYKLLCKRKKEEENERLLREAQEARTEGDV</sequence>
<evidence type="ECO:0000313" key="2">
    <source>
        <dbReference type="EMBL" id="KMQ85912.1"/>
    </source>
</evidence>
<organism evidence="2 3">
    <name type="scientific">Lasius niger</name>
    <name type="common">Black garden ant</name>
    <dbReference type="NCBI Taxonomy" id="67767"/>
    <lineage>
        <taxon>Eukaryota</taxon>
        <taxon>Metazoa</taxon>
        <taxon>Ecdysozoa</taxon>
        <taxon>Arthropoda</taxon>
        <taxon>Hexapoda</taxon>
        <taxon>Insecta</taxon>
        <taxon>Pterygota</taxon>
        <taxon>Neoptera</taxon>
        <taxon>Endopterygota</taxon>
        <taxon>Hymenoptera</taxon>
        <taxon>Apocrita</taxon>
        <taxon>Aculeata</taxon>
        <taxon>Formicoidea</taxon>
        <taxon>Formicidae</taxon>
        <taxon>Formicinae</taxon>
        <taxon>Lasius</taxon>
        <taxon>Lasius</taxon>
    </lineage>
</organism>
<dbReference type="EMBL" id="LBMM01012932">
    <property type="protein sequence ID" value="KMQ85912.1"/>
    <property type="molecule type" value="Genomic_DNA"/>
</dbReference>
<protein>
    <submittedName>
        <fullName evidence="2">Uncharacterized protein</fullName>
    </submittedName>
</protein>
<proteinExistence type="predicted"/>
<name>A0A0J7K6B6_LASNI</name>
<dbReference type="OrthoDB" id="7700897at2759"/>
<dbReference type="Proteomes" id="UP000036403">
    <property type="component" value="Unassembled WGS sequence"/>
</dbReference>
<dbReference type="AlphaFoldDB" id="A0A0J7K6B6"/>
<evidence type="ECO:0000313" key="3">
    <source>
        <dbReference type="Proteomes" id="UP000036403"/>
    </source>
</evidence>
<feature type="coiled-coil region" evidence="1">
    <location>
        <begin position="125"/>
        <end position="157"/>
    </location>
</feature>
<keyword evidence="3" id="KW-1185">Reference proteome</keyword>
<evidence type="ECO:0000256" key="1">
    <source>
        <dbReference type="SAM" id="Coils"/>
    </source>
</evidence>
<reference evidence="2 3" key="1">
    <citation type="submission" date="2015-04" db="EMBL/GenBank/DDBJ databases">
        <title>Lasius niger genome sequencing.</title>
        <authorList>
            <person name="Konorov E.A."/>
            <person name="Nikitin M.A."/>
            <person name="Kirill M.V."/>
            <person name="Chang P."/>
        </authorList>
    </citation>
    <scope>NUCLEOTIDE SEQUENCE [LARGE SCALE GENOMIC DNA]</scope>
    <source>
        <tissue evidence="2">Whole</tissue>
    </source>
</reference>
<gene>
    <name evidence="2" type="ORF">RF55_15274</name>
</gene>
<comment type="caution">
    <text evidence="2">The sequence shown here is derived from an EMBL/GenBank/DDBJ whole genome shotgun (WGS) entry which is preliminary data.</text>
</comment>
<dbReference type="PaxDb" id="67767-A0A0J7K6B6"/>
<accession>A0A0J7K6B6</accession>